<dbReference type="EMBL" id="CAJPDT010000149">
    <property type="protein sequence ID" value="CAF9941436.1"/>
    <property type="molecule type" value="Genomic_DNA"/>
</dbReference>
<feature type="region of interest" description="Disordered" evidence="1">
    <location>
        <begin position="1"/>
        <end position="25"/>
    </location>
</feature>
<evidence type="ECO:0000259" key="2">
    <source>
        <dbReference type="Pfam" id="PF06985"/>
    </source>
</evidence>
<protein>
    <recommendedName>
        <fullName evidence="2">Heterokaryon incompatibility domain-containing protein</fullName>
    </recommendedName>
</protein>
<comment type="caution">
    <text evidence="3">The sequence shown here is derived from an EMBL/GenBank/DDBJ whole genome shotgun (WGS) entry which is preliminary data.</text>
</comment>
<feature type="domain" description="Heterokaryon incompatibility" evidence="2">
    <location>
        <begin position="120"/>
        <end position="295"/>
    </location>
</feature>
<dbReference type="InterPro" id="IPR052895">
    <property type="entry name" value="HetReg/Transcr_Mod"/>
</dbReference>
<gene>
    <name evidence="3" type="ORF">IMSHALPRED_002576</name>
</gene>
<dbReference type="OrthoDB" id="2157530at2759"/>
<proteinExistence type="predicted"/>
<name>A0A8H3J627_9LECA</name>
<evidence type="ECO:0000313" key="4">
    <source>
        <dbReference type="Proteomes" id="UP000664534"/>
    </source>
</evidence>
<dbReference type="Pfam" id="PF06985">
    <property type="entry name" value="HET"/>
    <property type="match status" value="1"/>
</dbReference>
<feature type="compositionally biased region" description="Polar residues" evidence="1">
    <location>
        <begin position="67"/>
        <end position="77"/>
    </location>
</feature>
<organism evidence="3 4">
    <name type="scientific">Imshaugia aleurites</name>
    <dbReference type="NCBI Taxonomy" id="172621"/>
    <lineage>
        <taxon>Eukaryota</taxon>
        <taxon>Fungi</taxon>
        <taxon>Dikarya</taxon>
        <taxon>Ascomycota</taxon>
        <taxon>Pezizomycotina</taxon>
        <taxon>Lecanoromycetes</taxon>
        <taxon>OSLEUM clade</taxon>
        <taxon>Lecanoromycetidae</taxon>
        <taxon>Lecanorales</taxon>
        <taxon>Lecanorineae</taxon>
        <taxon>Parmeliaceae</taxon>
        <taxon>Imshaugia</taxon>
    </lineage>
</organism>
<dbReference type="InterPro" id="IPR010730">
    <property type="entry name" value="HET"/>
</dbReference>
<evidence type="ECO:0000313" key="3">
    <source>
        <dbReference type="EMBL" id="CAF9941436.1"/>
    </source>
</evidence>
<dbReference type="Proteomes" id="UP000664534">
    <property type="component" value="Unassembled WGS sequence"/>
</dbReference>
<feature type="region of interest" description="Disordered" evidence="1">
    <location>
        <begin position="48"/>
        <end position="82"/>
    </location>
</feature>
<accession>A0A8H3J627</accession>
<dbReference type="PANTHER" id="PTHR24148:SF64">
    <property type="entry name" value="HETEROKARYON INCOMPATIBILITY DOMAIN-CONTAINING PROTEIN"/>
    <property type="match status" value="1"/>
</dbReference>
<evidence type="ECO:0000256" key="1">
    <source>
        <dbReference type="SAM" id="MobiDB-lite"/>
    </source>
</evidence>
<reference evidence="3" key="1">
    <citation type="submission" date="2021-03" db="EMBL/GenBank/DDBJ databases">
        <authorList>
            <person name="Tagirdzhanova G."/>
        </authorList>
    </citation>
    <scope>NUCLEOTIDE SEQUENCE</scope>
</reference>
<dbReference type="PANTHER" id="PTHR24148">
    <property type="entry name" value="ANKYRIN REPEAT DOMAIN-CONTAINING PROTEIN 39 HOMOLOG-RELATED"/>
    <property type="match status" value="1"/>
</dbReference>
<dbReference type="AlphaFoldDB" id="A0A8H3J627"/>
<sequence>MPTDHSWAETTPVTAPPPLPADEEFDILSGLDGLESYEAQDVLQSYKQNPPASIPLSRYDHDFASDTEGSTNASADDQIQKDDPFDGIGNWPRRLLHVPSMTSLEWRPGNKYGGHVEPRYNAVSYTWGRYDLDIPGFRKIKEYRAVKAIEINGVDWLIPRINPKHFCVDNFQRLILRTCEPVDDRQAKIDFLWLDVACIDQNNGPEKLAEIGRQAVIFHGAQRVFIWLTKVRGDRLSHIVANLMQSAHAAVVYAEEKTKYSPCATALLSWLTSARASLDGIFIDPWFTSLWTLQEAFLCQHAYILPLQADLTPIAFDPDFKVGSHATLEALCIVSTILNQVIESERPIIQARWQADKANADICKCLKYLEDVYGMLNQRGLLALATRNPIALYNIAQYRRTMSDQDRVYGIQQVFGFRLGNSAPGVSNARSKPFDRFVLEDELGAAILVKYPVASQLHMFTEPVEEGRAWRVSGSSTVPSLKIQSGIWGLKFEHRCQLSTKKIKGQRWGFFSGRTCDFEELSRAWKSFHETSKLPGTESPQQIMLDTFLHTIHDEGLMDHPEEPIWTAVWSKRKEILRDEQQHRLAWGLNALIPTEFEGEPPFVLLLGSFDDGSQSEQAVEKLTRYHVGLILVLKKAGTRPYWKRLGFCIWQFGYSDRAPESIASPHLALMRAEDHCVGWKMLSGLFG</sequence>
<keyword evidence="4" id="KW-1185">Reference proteome</keyword>